<dbReference type="PROSITE" id="PS50088">
    <property type="entry name" value="ANK_REPEAT"/>
    <property type="match status" value="1"/>
</dbReference>
<comment type="caution">
    <text evidence="3">The sequence shown here is derived from an EMBL/GenBank/DDBJ whole genome shotgun (WGS) entry which is preliminary data.</text>
</comment>
<accession>A0A8H7AHU9</accession>
<name>A0A8H7AHU9_9EURO</name>
<sequence>MEAVVKGQIEVVDCLLEAGADPDIEAESEWGSASEAGPDPDPGSEVEWGYESKSGAGADFDLDLVREYSTFEAALRNGRPDI</sequence>
<evidence type="ECO:0000256" key="2">
    <source>
        <dbReference type="SAM" id="MobiDB-lite"/>
    </source>
</evidence>
<evidence type="ECO:0000256" key="1">
    <source>
        <dbReference type="PROSITE-ProRule" id="PRU00023"/>
    </source>
</evidence>
<gene>
    <name evidence="3" type="ORF">GJ744_009247</name>
</gene>
<protein>
    <recommendedName>
        <fullName evidence="5">Ankyrin repeat domain-containing protein</fullName>
    </recommendedName>
</protein>
<evidence type="ECO:0000313" key="3">
    <source>
        <dbReference type="EMBL" id="KAF7508394.1"/>
    </source>
</evidence>
<evidence type="ECO:0000313" key="4">
    <source>
        <dbReference type="Proteomes" id="UP000606974"/>
    </source>
</evidence>
<proteinExistence type="predicted"/>
<dbReference type="InterPro" id="IPR002110">
    <property type="entry name" value="Ankyrin_rpt"/>
</dbReference>
<feature type="region of interest" description="Disordered" evidence="2">
    <location>
        <begin position="20"/>
        <end position="52"/>
    </location>
</feature>
<keyword evidence="1" id="KW-0040">ANK repeat</keyword>
<dbReference type="Proteomes" id="UP000606974">
    <property type="component" value="Unassembled WGS sequence"/>
</dbReference>
<feature type="repeat" description="ANK" evidence="1">
    <location>
        <begin position="1"/>
        <end position="27"/>
    </location>
</feature>
<dbReference type="AlphaFoldDB" id="A0A8H7AHU9"/>
<reference evidence="3" key="1">
    <citation type="submission" date="2020-02" db="EMBL/GenBank/DDBJ databases">
        <authorList>
            <person name="Palmer J.M."/>
        </authorList>
    </citation>
    <scope>NUCLEOTIDE SEQUENCE</scope>
    <source>
        <strain evidence="3">EPUS1.4</strain>
        <tissue evidence="3">Thallus</tissue>
    </source>
</reference>
<keyword evidence="4" id="KW-1185">Reference proteome</keyword>
<organism evidence="3 4">
    <name type="scientific">Endocarpon pusillum</name>
    <dbReference type="NCBI Taxonomy" id="364733"/>
    <lineage>
        <taxon>Eukaryota</taxon>
        <taxon>Fungi</taxon>
        <taxon>Dikarya</taxon>
        <taxon>Ascomycota</taxon>
        <taxon>Pezizomycotina</taxon>
        <taxon>Eurotiomycetes</taxon>
        <taxon>Chaetothyriomycetidae</taxon>
        <taxon>Verrucariales</taxon>
        <taxon>Verrucariaceae</taxon>
        <taxon>Endocarpon</taxon>
    </lineage>
</organism>
<evidence type="ECO:0008006" key="5">
    <source>
        <dbReference type="Google" id="ProtNLM"/>
    </source>
</evidence>
<dbReference type="EMBL" id="JAACFV010000054">
    <property type="protein sequence ID" value="KAF7508394.1"/>
    <property type="molecule type" value="Genomic_DNA"/>
</dbReference>